<keyword evidence="3" id="KW-0269">Exonuclease</keyword>
<dbReference type="Gene3D" id="3.40.50.12390">
    <property type="match status" value="2"/>
</dbReference>
<evidence type="ECO:0000259" key="5">
    <source>
        <dbReference type="Pfam" id="PF03159"/>
    </source>
</evidence>
<feature type="domain" description="Xrn1 helical" evidence="6">
    <location>
        <begin position="359"/>
        <end position="514"/>
    </location>
</feature>
<dbReference type="CDD" id="cd18673">
    <property type="entry name" value="PIN_XRN1-2-like"/>
    <property type="match status" value="1"/>
</dbReference>
<dbReference type="InterPro" id="IPR041412">
    <property type="entry name" value="Xrn1_helical"/>
</dbReference>
<dbReference type="Pfam" id="PF03159">
    <property type="entry name" value="XRN_N"/>
    <property type="match status" value="2"/>
</dbReference>
<keyword evidence="2" id="KW-0378">Hydrolase</keyword>
<comment type="similarity">
    <text evidence="4">Belongs to the 5'-3' exonuclease family.</text>
</comment>
<dbReference type="GO" id="GO:0016075">
    <property type="term" value="P:rRNA catabolic process"/>
    <property type="evidence" value="ECO:0007669"/>
    <property type="project" value="TreeGrafter"/>
</dbReference>
<dbReference type="Pfam" id="PF17846">
    <property type="entry name" value="XRN_M"/>
    <property type="match status" value="2"/>
</dbReference>
<protein>
    <recommendedName>
        <fullName evidence="8">Xrn1 N-terminal domain-containing protein</fullName>
    </recommendedName>
</protein>
<keyword evidence="1" id="KW-0540">Nuclease</keyword>
<dbReference type="Gene3D" id="1.25.40.1050">
    <property type="match status" value="1"/>
</dbReference>
<dbReference type="InterPro" id="IPR004859">
    <property type="entry name" value="Xrn1_N"/>
</dbReference>
<dbReference type="AlphaFoldDB" id="A0A6C0LYF6"/>
<dbReference type="PANTHER" id="PTHR12341:SF7">
    <property type="entry name" value="5'-3' EXORIBONUCLEASE 1"/>
    <property type="match status" value="1"/>
</dbReference>
<feature type="domain" description="Xrn1 N-terminal" evidence="5">
    <location>
        <begin position="126"/>
        <end position="226"/>
    </location>
</feature>
<proteinExistence type="inferred from homology"/>
<evidence type="ECO:0000256" key="4">
    <source>
        <dbReference type="ARBA" id="ARBA00038299"/>
    </source>
</evidence>
<dbReference type="GO" id="GO:0004534">
    <property type="term" value="F:5'-3' RNA exonuclease activity"/>
    <property type="evidence" value="ECO:0007669"/>
    <property type="project" value="TreeGrafter"/>
</dbReference>
<dbReference type="GO" id="GO:0003723">
    <property type="term" value="F:RNA binding"/>
    <property type="evidence" value="ECO:0007669"/>
    <property type="project" value="TreeGrafter"/>
</dbReference>
<organism evidence="7">
    <name type="scientific">viral metagenome</name>
    <dbReference type="NCBI Taxonomy" id="1070528"/>
    <lineage>
        <taxon>unclassified sequences</taxon>
        <taxon>metagenomes</taxon>
        <taxon>organismal metagenomes</taxon>
    </lineage>
</organism>
<dbReference type="PANTHER" id="PTHR12341">
    <property type="entry name" value="5'-&gt;3' EXORIBONUCLEASE"/>
    <property type="match status" value="1"/>
</dbReference>
<accession>A0A6C0LYF6</accession>
<feature type="domain" description="Xrn1 helical" evidence="6">
    <location>
        <begin position="257"/>
        <end position="325"/>
    </location>
</feature>
<reference evidence="7" key="1">
    <citation type="journal article" date="2020" name="Nature">
        <title>Giant virus diversity and host interactions through global metagenomics.</title>
        <authorList>
            <person name="Schulz F."/>
            <person name="Roux S."/>
            <person name="Paez-Espino D."/>
            <person name="Jungbluth S."/>
            <person name="Walsh D.A."/>
            <person name="Denef V.J."/>
            <person name="McMahon K.D."/>
            <person name="Konstantinidis K.T."/>
            <person name="Eloe-Fadrosh E.A."/>
            <person name="Kyrpides N.C."/>
            <person name="Woyke T."/>
        </authorList>
    </citation>
    <scope>NUCLEOTIDE SEQUENCE</scope>
    <source>
        <strain evidence="7">GVMAG-S-1029409-49</strain>
    </source>
</reference>
<evidence type="ECO:0000256" key="2">
    <source>
        <dbReference type="ARBA" id="ARBA00022801"/>
    </source>
</evidence>
<evidence type="ECO:0000256" key="3">
    <source>
        <dbReference type="ARBA" id="ARBA00022839"/>
    </source>
</evidence>
<feature type="domain" description="Xrn1 N-terminal" evidence="5">
    <location>
        <begin position="1"/>
        <end position="124"/>
    </location>
</feature>
<evidence type="ECO:0000259" key="6">
    <source>
        <dbReference type="Pfam" id="PF17846"/>
    </source>
</evidence>
<name>A0A6C0LYF6_9ZZZZ</name>
<sequence length="555" mass="64277">MGVPRLFKYISDRHPTHIRRFEKGTYTCNVDYMYIDSNAILHNVAQRVWNYGQHKRVLYAYTPFGKLTKEQKTIRTYEMYFEEIVELTKIVVPTKVLYIAIDGVAPAGKICQQRERRFQAASKNAGTDFNSNVISPGTVFESNLTNYMYYAIRKEMSTNPAWKDLEVIFSPPTVPGEGEHKILDYIRSIDKPIRNRSTHCMYGPDGDLIMLTLATHCPHFLLLKEDAFDPQCVMYYILNMGRIGRDLTRDMNGSATAIDDFILIGFFVGNDFLPKVQMFHMLENGLDTMIGVYNSLGLPLSNGSGEVIMDNFHRFVIRVASFEIAELERQATVNVRDTRFVNRTLLRHMTHGRVNLKTYADAYYDKARVTDPAGVLHSGVKEMCHSYVRMMVWVFMYYTKGCPSFMDYYPYYYAPLMTDLARTTFSHVNISFDHADPLTPFQQLLCVLPANDRSLLPSPYHKLMIRSSPIFEFYPSTFDIDYEGKLQEYQGVALLPFIDIPKVVECYNSVKTVYTYKRNTLGRVRTFKRDDRTTECRRYTSAYGTIHDCRIHARS</sequence>
<evidence type="ECO:0000313" key="7">
    <source>
        <dbReference type="EMBL" id="QHU35697.1"/>
    </source>
</evidence>
<dbReference type="GO" id="GO:0005634">
    <property type="term" value="C:nucleus"/>
    <property type="evidence" value="ECO:0007669"/>
    <property type="project" value="TreeGrafter"/>
</dbReference>
<evidence type="ECO:0008006" key="8">
    <source>
        <dbReference type="Google" id="ProtNLM"/>
    </source>
</evidence>
<dbReference type="EMBL" id="MN740610">
    <property type="protein sequence ID" value="QHU35697.1"/>
    <property type="molecule type" value="Genomic_DNA"/>
</dbReference>
<dbReference type="GO" id="GO:0000956">
    <property type="term" value="P:nuclear-transcribed mRNA catabolic process"/>
    <property type="evidence" value="ECO:0007669"/>
    <property type="project" value="TreeGrafter"/>
</dbReference>
<dbReference type="InterPro" id="IPR027073">
    <property type="entry name" value="5_3_exoribonuclease"/>
</dbReference>
<evidence type="ECO:0000256" key="1">
    <source>
        <dbReference type="ARBA" id="ARBA00022722"/>
    </source>
</evidence>